<name>A0A2J7Z0Z3_9CHLO</name>
<dbReference type="AlphaFoldDB" id="A0A2J7Z0Z3"/>
<sequence length="63" mass="6690">DRLDTDILWGIQNGAGTCCVLTGVTSEAQLLSPDNKVLPQLYMESVADFMSIKGALPSSCAIM</sequence>
<dbReference type="Gene3D" id="3.40.50.1000">
    <property type="entry name" value="HAD superfamily/HAD-like"/>
    <property type="match status" value="1"/>
</dbReference>
<dbReference type="Proteomes" id="UP000236333">
    <property type="component" value="Unassembled WGS sequence"/>
</dbReference>
<reference evidence="1 2" key="1">
    <citation type="journal article" date="2017" name="Mol. Biol. Evol.">
        <title>The 4-celled Tetrabaena socialis nuclear genome reveals the essential components for genetic control of cell number at the origin of multicellularity in the volvocine lineage.</title>
        <authorList>
            <person name="Featherston J."/>
            <person name="Arakaki Y."/>
            <person name="Hanschen E.R."/>
            <person name="Ferris P.J."/>
            <person name="Michod R.E."/>
            <person name="Olson B.J.S.C."/>
            <person name="Nozaki H."/>
            <person name="Durand P.M."/>
        </authorList>
    </citation>
    <scope>NUCLEOTIDE SEQUENCE [LARGE SCALE GENOMIC DNA]</scope>
    <source>
        <strain evidence="1 2">NIES-571</strain>
    </source>
</reference>
<feature type="non-terminal residue" evidence="1">
    <location>
        <position position="1"/>
    </location>
</feature>
<accession>A0A2J7Z0Z3</accession>
<comment type="caution">
    <text evidence="1">The sequence shown here is derived from an EMBL/GenBank/DDBJ whole genome shotgun (WGS) entry which is preliminary data.</text>
</comment>
<keyword evidence="2" id="KW-1185">Reference proteome</keyword>
<gene>
    <name evidence="1" type="ORF">TSOC_015298</name>
</gene>
<organism evidence="1 2">
    <name type="scientific">Tetrabaena socialis</name>
    <dbReference type="NCBI Taxonomy" id="47790"/>
    <lineage>
        <taxon>Eukaryota</taxon>
        <taxon>Viridiplantae</taxon>
        <taxon>Chlorophyta</taxon>
        <taxon>core chlorophytes</taxon>
        <taxon>Chlorophyceae</taxon>
        <taxon>CS clade</taxon>
        <taxon>Chlamydomonadales</taxon>
        <taxon>Tetrabaenaceae</taxon>
        <taxon>Tetrabaena</taxon>
    </lineage>
</organism>
<dbReference type="InterPro" id="IPR023214">
    <property type="entry name" value="HAD_sf"/>
</dbReference>
<evidence type="ECO:0000313" key="1">
    <source>
        <dbReference type="EMBL" id="PNG93950.1"/>
    </source>
</evidence>
<dbReference type="EMBL" id="PGGS01004839">
    <property type="protein sequence ID" value="PNG93950.1"/>
    <property type="molecule type" value="Genomic_DNA"/>
</dbReference>
<evidence type="ECO:0000313" key="2">
    <source>
        <dbReference type="Proteomes" id="UP000236333"/>
    </source>
</evidence>
<dbReference type="SUPFAM" id="SSF56784">
    <property type="entry name" value="HAD-like"/>
    <property type="match status" value="1"/>
</dbReference>
<protein>
    <submittedName>
        <fullName evidence="1">Uncharacterized protein</fullName>
    </submittedName>
</protein>
<dbReference type="Pfam" id="PF13242">
    <property type="entry name" value="Hydrolase_like"/>
    <property type="match status" value="1"/>
</dbReference>
<dbReference type="OrthoDB" id="413953at2759"/>
<dbReference type="InterPro" id="IPR036412">
    <property type="entry name" value="HAD-like_sf"/>
</dbReference>
<proteinExistence type="predicted"/>